<feature type="signal peptide" evidence="14">
    <location>
        <begin position="1"/>
        <end position="16"/>
    </location>
</feature>
<dbReference type="Proteomes" id="UP000694549">
    <property type="component" value="Unplaced"/>
</dbReference>
<keyword evidence="10 12" id="KW-0472">Membrane</keyword>
<evidence type="ECO:0000256" key="10">
    <source>
        <dbReference type="ARBA" id="ARBA00023136"/>
    </source>
</evidence>
<sequence>MFWGRMGAIFWGGIRAFGDHDLGWNWGFWGLCFGAELGQCFGAESGPLFGLELGLLEIVFGGRTGTTFWVRTGSFGDCVLGQNWDHIWGWNWDQILGQNRVFWGRYFGSEPGPLGTVFGGGIGTTFRVGTVSFGNDVSGWNRACVLGQNWVFWGWHFGAELGPDFGSEPGLLGTAFWGGTGTTFRGGTGTRFWVRTGSFGNDIPGGTRACVLGANPPFSGSGRTWRALSFVVALPAVGVCALNVWLQQRRQQHPRAPFVPYHHLRIRTKPFPWGDGQHTLFHNPHTNPLPHGYEH</sequence>
<keyword evidence="14" id="KW-0732">Signal</keyword>
<name>A0A8B9UKA1_9AVES</name>
<dbReference type="PROSITE" id="PS01329">
    <property type="entry name" value="COX6A"/>
    <property type="match status" value="1"/>
</dbReference>
<evidence type="ECO:0000313" key="16">
    <source>
        <dbReference type="Proteomes" id="UP000694549"/>
    </source>
</evidence>
<evidence type="ECO:0000256" key="8">
    <source>
        <dbReference type="ARBA" id="ARBA00023002"/>
    </source>
</evidence>
<evidence type="ECO:0000256" key="14">
    <source>
        <dbReference type="SAM" id="SignalP"/>
    </source>
</evidence>
<dbReference type="AlphaFoldDB" id="A0A8B9UKA1"/>
<dbReference type="Gene3D" id="4.10.95.10">
    <property type="entry name" value="Cytochrome c oxidase, subunit VIa"/>
    <property type="match status" value="1"/>
</dbReference>
<evidence type="ECO:0000256" key="13">
    <source>
        <dbReference type="SAM" id="Phobius"/>
    </source>
</evidence>
<dbReference type="PANTHER" id="PTHR11504">
    <property type="entry name" value="CYTOCHROME C OXIDASE POLYPEPTIDE VIA"/>
    <property type="match status" value="1"/>
</dbReference>
<dbReference type="PANTHER" id="PTHR11504:SF0">
    <property type="entry name" value="CYTOCHROME C OXIDASE SUBUNIT"/>
    <property type="match status" value="1"/>
</dbReference>
<evidence type="ECO:0000256" key="12">
    <source>
        <dbReference type="RuleBase" id="RU004397"/>
    </source>
</evidence>
<dbReference type="SUPFAM" id="SSF81411">
    <property type="entry name" value="Mitochondrial cytochrome c oxidase subunit VIa"/>
    <property type="match status" value="1"/>
</dbReference>
<feature type="chain" id="PRO_5034700707" description="Cytochrome c oxidase subunit" evidence="14">
    <location>
        <begin position="17"/>
        <end position="295"/>
    </location>
</feature>
<reference evidence="15" key="1">
    <citation type="submission" date="2025-08" db="UniProtKB">
        <authorList>
            <consortium name="Ensembl"/>
        </authorList>
    </citation>
    <scope>IDENTIFICATION</scope>
</reference>
<evidence type="ECO:0000256" key="9">
    <source>
        <dbReference type="ARBA" id="ARBA00023128"/>
    </source>
</evidence>
<dbReference type="UniPathway" id="UPA00705"/>
<dbReference type="InterPro" id="IPR036418">
    <property type="entry name" value="Cyt_c_oxidase_su6a_sf"/>
</dbReference>
<keyword evidence="7 13" id="KW-1133">Transmembrane helix</keyword>
<comment type="pathway">
    <text evidence="2">Energy metabolism; oxidative phosphorylation.</text>
</comment>
<feature type="transmembrane region" description="Helical" evidence="13">
    <location>
        <begin position="225"/>
        <end position="246"/>
    </location>
</feature>
<evidence type="ECO:0000256" key="7">
    <source>
        <dbReference type="ARBA" id="ARBA00022989"/>
    </source>
</evidence>
<dbReference type="GO" id="GO:0006123">
    <property type="term" value="P:mitochondrial electron transport, cytochrome c to oxygen"/>
    <property type="evidence" value="ECO:0007669"/>
    <property type="project" value="TreeGrafter"/>
</dbReference>
<evidence type="ECO:0000256" key="2">
    <source>
        <dbReference type="ARBA" id="ARBA00004673"/>
    </source>
</evidence>
<dbReference type="InterPro" id="IPR001349">
    <property type="entry name" value="Cyt_c_oxidase_su6a"/>
</dbReference>
<dbReference type="GO" id="GO:0016491">
    <property type="term" value="F:oxidoreductase activity"/>
    <property type="evidence" value="ECO:0007669"/>
    <property type="project" value="UniProtKB-KW"/>
</dbReference>
<comment type="similarity">
    <text evidence="3 11">Belongs to the cytochrome c oxidase subunit 6A family.</text>
</comment>
<reference evidence="15" key="2">
    <citation type="submission" date="2025-09" db="UniProtKB">
        <authorList>
            <consortium name="Ensembl"/>
        </authorList>
    </citation>
    <scope>IDENTIFICATION</scope>
</reference>
<dbReference type="GO" id="GO:0005743">
    <property type="term" value="C:mitochondrial inner membrane"/>
    <property type="evidence" value="ECO:0007669"/>
    <property type="project" value="UniProtKB-SubCell"/>
</dbReference>
<keyword evidence="8" id="KW-0560">Oxidoreductase</keyword>
<dbReference type="InterPro" id="IPR018507">
    <property type="entry name" value="Cyt_c_oxidase_su6a_CS"/>
</dbReference>
<evidence type="ECO:0000313" key="15">
    <source>
        <dbReference type="Ensembl" id="ENSAZOP00000010721.1"/>
    </source>
</evidence>
<evidence type="ECO:0000256" key="5">
    <source>
        <dbReference type="ARBA" id="ARBA00022792"/>
    </source>
</evidence>
<dbReference type="CDD" id="cd00925">
    <property type="entry name" value="Cyt_c_Oxidase_VIa"/>
    <property type="match status" value="1"/>
</dbReference>
<dbReference type="Pfam" id="PF02046">
    <property type="entry name" value="COX6A"/>
    <property type="match status" value="1"/>
</dbReference>
<accession>A0A8B9UKA1</accession>
<evidence type="ECO:0000256" key="11">
    <source>
        <dbReference type="RuleBase" id="RU004396"/>
    </source>
</evidence>
<comment type="subcellular location">
    <subcellularLocation>
        <location evidence="1">Mitochondrion inner membrane</location>
        <topology evidence="1">Single-pass membrane protein</topology>
    </subcellularLocation>
</comment>
<proteinExistence type="inferred from homology"/>
<dbReference type="FunFam" id="4.10.95.10:FF:000001">
    <property type="entry name" value="Cytochrome c oxidase subunit 6A, mitochondrial"/>
    <property type="match status" value="1"/>
</dbReference>
<keyword evidence="16" id="KW-1185">Reference proteome</keyword>
<keyword evidence="5 12" id="KW-0999">Mitochondrion inner membrane</keyword>
<protein>
    <recommendedName>
        <fullName evidence="12">Cytochrome c oxidase subunit</fullName>
    </recommendedName>
    <alternativeName>
        <fullName evidence="12">Cytochrome c oxidase polypeptide VIa</fullName>
    </alternativeName>
</protein>
<organism evidence="15 16">
    <name type="scientific">Anas zonorhyncha</name>
    <name type="common">Eastern spot-billed duck</name>
    <dbReference type="NCBI Taxonomy" id="75864"/>
    <lineage>
        <taxon>Eukaryota</taxon>
        <taxon>Metazoa</taxon>
        <taxon>Chordata</taxon>
        <taxon>Craniata</taxon>
        <taxon>Vertebrata</taxon>
        <taxon>Euteleostomi</taxon>
        <taxon>Archelosauria</taxon>
        <taxon>Archosauria</taxon>
        <taxon>Dinosauria</taxon>
        <taxon>Saurischia</taxon>
        <taxon>Theropoda</taxon>
        <taxon>Coelurosauria</taxon>
        <taxon>Aves</taxon>
        <taxon>Neognathae</taxon>
        <taxon>Galloanserae</taxon>
        <taxon>Anseriformes</taxon>
        <taxon>Anatidae</taxon>
        <taxon>Anatinae</taxon>
        <taxon>Anas</taxon>
    </lineage>
</organism>
<evidence type="ECO:0000256" key="1">
    <source>
        <dbReference type="ARBA" id="ARBA00004434"/>
    </source>
</evidence>
<dbReference type="GO" id="GO:0030234">
    <property type="term" value="F:enzyme regulator activity"/>
    <property type="evidence" value="ECO:0007669"/>
    <property type="project" value="TreeGrafter"/>
</dbReference>
<keyword evidence="6" id="KW-0809">Transit peptide</keyword>
<keyword evidence="9 12" id="KW-0496">Mitochondrion</keyword>
<evidence type="ECO:0000256" key="4">
    <source>
        <dbReference type="ARBA" id="ARBA00022692"/>
    </source>
</evidence>
<keyword evidence="4 13" id="KW-0812">Transmembrane</keyword>
<evidence type="ECO:0000256" key="3">
    <source>
        <dbReference type="ARBA" id="ARBA00005553"/>
    </source>
</evidence>
<dbReference type="Ensembl" id="ENSAZOT00000011457.1">
    <property type="protein sequence ID" value="ENSAZOP00000010721.1"/>
    <property type="gene ID" value="ENSAZOG00000006863.1"/>
</dbReference>
<evidence type="ECO:0000256" key="6">
    <source>
        <dbReference type="ARBA" id="ARBA00022946"/>
    </source>
</evidence>